<name>A0A1V1P6P8_9BACT</name>
<accession>A0A1V1P6P8</accession>
<proteinExistence type="predicted"/>
<reference evidence="2" key="1">
    <citation type="submission" date="2012-11" db="EMBL/GenBank/DDBJ databases">
        <authorList>
            <person name="Lucero-Rivera Y.E."/>
            <person name="Tovar-Ramirez D."/>
        </authorList>
    </citation>
    <scope>NUCLEOTIDE SEQUENCE [LARGE SCALE GENOMIC DNA]</scope>
    <source>
        <strain evidence="2">Araruama</strain>
    </source>
</reference>
<organism evidence="1 2">
    <name type="scientific">Candidatus Magnetoglobus multicellularis str. Araruama</name>
    <dbReference type="NCBI Taxonomy" id="890399"/>
    <lineage>
        <taxon>Bacteria</taxon>
        <taxon>Pseudomonadati</taxon>
        <taxon>Thermodesulfobacteriota</taxon>
        <taxon>Desulfobacteria</taxon>
        <taxon>Desulfobacterales</taxon>
        <taxon>Desulfobacteraceae</taxon>
        <taxon>Candidatus Magnetoglobus</taxon>
    </lineage>
</organism>
<comment type="caution">
    <text evidence="1">The sequence shown here is derived from an EMBL/GenBank/DDBJ whole genome shotgun (WGS) entry which is preliminary data.</text>
</comment>
<dbReference type="EMBL" id="ATBP01000427">
    <property type="protein sequence ID" value="ETR70415.1"/>
    <property type="molecule type" value="Genomic_DNA"/>
</dbReference>
<evidence type="ECO:0000313" key="2">
    <source>
        <dbReference type="Proteomes" id="UP000189670"/>
    </source>
</evidence>
<dbReference type="AlphaFoldDB" id="A0A1V1P6P8"/>
<gene>
    <name evidence="1" type="ORF">OMM_08831</name>
</gene>
<evidence type="ECO:0000313" key="1">
    <source>
        <dbReference type="EMBL" id="ETR70415.1"/>
    </source>
</evidence>
<sequence>MGIEKSKPIVDAFNKIAQEMKRNQDVLNNQQIQMKTQQESFEKHQKVLDDQESLGFQPQVVEHFQDELFST</sequence>
<dbReference type="Proteomes" id="UP000189670">
    <property type="component" value="Unassembled WGS sequence"/>
</dbReference>
<protein>
    <submittedName>
        <fullName evidence="1">Uncharacterized protein</fullName>
    </submittedName>
</protein>